<dbReference type="InterPro" id="IPR007543">
    <property type="entry name" value="LptD_C"/>
</dbReference>
<evidence type="ECO:0000259" key="3">
    <source>
        <dbReference type="Pfam" id="PF04453"/>
    </source>
</evidence>
<keyword evidence="2" id="KW-0472">Membrane</keyword>
<dbReference type="PANTHER" id="PTHR30189">
    <property type="entry name" value="LPS-ASSEMBLY PROTEIN"/>
    <property type="match status" value="1"/>
</dbReference>
<dbReference type="InterPro" id="IPR050218">
    <property type="entry name" value="LptD"/>
</dbReference>
<keyword evidence="5" id="KW-1185">Reference proteome</keyword>
<proteinExistence type="inferred from homology"/>
<protein>
    <recommendedName>
        <fullName evidence="2">LPS-assembly protein LptD</fullName>
    </recommendedName>
</protein>
<dbReference type="KEGG" id="ncu:F0U83_03805"/>
<feature type="signal peptide" evidence="2">
    <location>
        <begin position="1"/>
        <end position="27"/>
    </location>
</feature>
<gene>
    <name evidence="2 4" type="primary">lptD</name>
    <name evidence="4" type="ORF">F0U83_03805</name>
</gene>
<sequence length="773" mass="87920" precursor="true">MPSLNYKLFYISITSAFLTLSSQAAMAQDSHEAPCQSCGVTTKDYSHLDWYPSVPAGDNAYCGGRYIEPDFPEASSDPIQSLPVEINAEQGISHLGQGTELSGSVKVVQGQRSLFSSQARIDQATGRIELEGGATYREPGLLLTGKNALSNTNSLETTLNEAEYVLHEKGIRGSVAKVTRNEDSTLTIKKGTYTQCPPGVNSWQVAAGEIHLNPESGFGSAKHATLRVGDVPILYLPYFYFPIDDRRHSGFLYPSLKYSDSEGFDIATPYYFNIAPNMDDTLTPRLLEKRGLMLENEFRYMDQFSTNTLSTAYLPNDRIEEKDRWLLGIRHFGQPSTRMRSSINYTHVSDDDYFDDLGSDLNISEESHLNRNGSLAYYGNQWQAEFILQSYQTIDDSLTPYRRLPELRLLGQPSIGPDWLSFSYFANYTKFDRDLSGLIGSDRIIGDRLHIEPKLSATFRNTWGYIKPSIKYWHTEYSLDNQLPGVTDSPSVSAPVLSLDTGIYLDKNTTLFGTQYQQTLEPRLFFLYVPEEEQDAAPDFDTDLYRFNYSALFRDNRFSGYDRIGDTQQVSFGVTSRLFDQSGKETVSASVGQALYFRDRVAHLPDGTIERSDYSDIATQINWRPNKRINVSFNGNFSPNQLQNTENNFSVRYQEDLNHIVSLSYRFTEDTREQSTASFIWPISKHWSSLGVWQYDWQKEDDVDLAFGLEYESCCWKTRLITRRWQKDNDEKDTAFYLQFVLKGLGSFGSSGGSDFVEKITGFEQREETNAYF</sequence>
<name>A0A5P1R8H2_9GAMM</name>
<comment type="subunit">
    <text evidence="2">Component of the lipopolysaccharide transport and assembly complex. Interacts with LptE and LptA.</text>
</comment>
<dbReference type="PANTHER" id="PTHR30189:SF1">
    <property type="entry name" value="LPS-ASSEMBLY PROTEIN LPTD"/>
    <property type="match status" value="1"/>
</dbReference>
<comment type="similarity">
    <text evidence="2">Belongs to the LptD family.</text>
</comment>
<evidence type="ECO:0000313" key="5">
    <source>
        <dbReference type="Proteomes" id="UP000324760"/>
    </source>
</evidence>
<dbReference type="EMBL" id="CP043869">
    <property type="protein sequence ID" value="QEQ95898.1"/>
    <property type="molecule type" value="Genomic_DNA"/>
</dbReference>
<dbReference type="HAMAP" id="MF_01411">
    <property type="entry name" value="LPS_assembly_LptD"/>
    <property type="match status" value="1"/>
</dbReference>
<dbReference type="GO" id="GO:0015920">
    <property type="term" value="P:lipopolysaccharide transport"/>
    <property type="evidence" value="ECO:0007669"/>
    <property type="project" value="InterPro"/>
</dbReference>
<feature type="domain" description="LptD C-terminal" evidence="3">
    <location>
        <begin position="322"/>
        <end position="687"/>
    </location>
</feature>
<organism evidence="4 5">
    <name type="scientific">Neptunomonas concharum</name>
    <dbReference type="NCBI Taxonomy" id="1031538"/>
    <lineage>
        <taxon>Bacteria</taxon>
        <taxon>Pseudomonadati</taxon>
        <taxon>Pseudomonadota</taxon>
        <taxon>Gammaproteobacteria</taxon>
        <taxon>Oceanospirillales</taxon>
        <taxon>Oceanospirillaceae</taxon>
        <taxon>Neptunomonas</taxon>
    </lineage>
</organism>
<dbReference type="OrthoDB" id="9760225at2"/>
<dbReference type="GO" id="GO:0043165">
    <property type="term" value="P:Gram-negative-bacterium-type cell outer membrane assembly"/>
    <property type="evidence" value="ECO:0007669"/>
    <property type="project" value="UniProtKB-UniRule"/>
</dbReference>
<dbReference type="RefSeq" id="WP_138986602.1">
    <property type="nucleotide sequence ID" value="NZ_CP043869.1"/>
</dbReference>
<dbReference type="Pfam" id="PF04453">
    <property type="entry name" value="LptD"/>
    <property type="match status" value="1"/>
</dbReference>
<accession>A0A5P1R8H2</accession>
<feature type="chain" id="PRO_5029069700" description="LPS-assembly protein LptD" evidence="2">
    <location>
        <begin position="28"/>
        <end position="773"/>
    </location>
</feature>
<dbReference type="GO" id="GO:0009279">
    <property type="term" value="C:cell outer membrane"/>
    <property type="evidence" value="ECO:0007669"/>
    <property type="project" value="UniProtKB-SubCell"/>
</dbReference>
<evidence type="ECO:0000256" key="2">
    <source>
        <dbReference type="HAMAP-Rule" id="MF_01411"/>
    </source>
</evidence>
<dbReference type="GO" id="GO:1990351">
    <property type="term" value="C:transporter complex"/>
    <property type="evidence" value="ECO:0007669"/>
    <property type="project" value="TreeGrafter"/>
</dbReference>
<keyword evidence="2" id="KW-0732">Signal</keyword>
<dbReference type="AlphaFoldDB" id="A0A5P1R8H2"/>
<keyword evidence="1 2" id="KW-0998">Cell outer membrane</keyword>
<comment type="function">
    <text evidence="2">Together with LptE, is involved in the assembly of lipopolysaccharide (LPS) at the surface of the outer membrane.</text>
</comment>
<evidence type="ECO:0000256" key="1">
    <source>
        <dbReference type="ARBA" id="ARBA00023237"/>
    </source>
</evidence>
<comment type="subcellular location">
    <subcellularLocation>
        <location evidence="2">Cell outer membrane</location>
    </subcellularLocation>
</comment>
<reference evidence="4 5" key="1">
    <citation type="journal article" date="2019" name="Biochem. Eng. J.">
        <title>Metabolic engineering of the marine bacteria Neptunomonas concharum for the production of acetoin and meso-2,3-butanediol from acetate.</title>
        <authorList>
            <person name="Li W."/>
            <person name="Pu N."/>
            <person name="Liu C.-X."/>
            <person name="Yuan Q.-P."/>
            <person name="Li Z.-J."/>
        </authorList>
    </citation>
    <scope>NUCLEOTIDE SEQUENCE [LARGE SCALE GENOMIC DNA]</scope>
    <source>
        <strain evidence="4 5">JCM17730</strain>
    </source>
</reference>
<dbReference type="InterPro" id="IPR020889">
    <property type="entry name" value="LipoPS_assembly_LptD"/>
</dbReference>
<dbReference type="Proteomes" id="UP000324760">
    <property type="component" value="Chromosome"/>
</dbReference>
<comment type="caution">
    <text evidence="2">Lacks conserved residue(s) required for the propagation of feature annotation.</text>
</comment>
<evidence type="ECO:0000313" key="4">
    <source>
        <dbReference type="EMBL" id="QEQ95898.1"/>
    </source>
</evidence>